<dbReference type="AlphaFoldDB" id="A0A166WZR3"/>
<sequence length="559" mass="63312">MEVDNCHHCHNSLTRPEIVVRDSPITTSIGCQGLSPSQAAAVCDTVSATVADIAQIDEDIALYRSVTTRLESKRRLLASFAKAHKALLTPILRFPSEVLSEIFQQRINIPEINKSLGPRPGIDDDGGTRMRFTDSPLCLASVCRSWRTVALACPRLWSSISLTLRPKDCKRHIALLQLYFSRSKSSPLCINLESHDVYKNDMRNLMHVVASKSACWEHIRFRLSMPMWEAFPGTFYPSRLPMLSSLQLGVLEGENPAECPIQLFRRAPRLRYLHIDSASCRKTFSIPWDHIQEITISLDWMFLPEILNILMLVASNIVRCDLALFPRATEDNLGSLVLWRPVTFFQPPRSVHLPKLQSFSMSTTEGVNPTAFLSRLRMPVIDELSLVLDHVSAEDVQGSPHEEIMFIASSNRLRKLSVSWTRQGGRTAVEDTIQIIRASPDLRELHLTGDKYILNSDTILGNLAELDEARTPLFAPNIEILTIQLNHVKDFHPFLKALELRSSIGSRSKLRTIKLLTTRQWPGLAELPEDLEVEKRLRDIGVDVRRRSWYSPLSFGSRV</sequence>
<dbReference type="Gene3D" id="3.80.10.10">
    <property type="entry name" value="Ribonuclease Inhibitor"/>
    <property type="match status" value="1"/>
</dbReference>
<proteinExistence type="predicted"/>
<dbReference type="EMBL" id="KV417480">
    <property type="protein sequence ID" value="KZP34280.1"/>
    <property type="molecule type" value="Genomic_DNA"/>
</dbReference>
<dbReference type="InterPro" id="IPR032675">
    <property type="entry name" value="LRR_dom_sf"/>
</dbReference>
<dbReference type="STRING" id="436010.A0A166WZR3"/>
<accession>A0A166WZR3</accession>
<name>A0A166WZR3_9AGAM</name>
<reference evidence="1 2" key="1">
    <citation type="journal article" date="2016" name="Mol. Biol. Evol.">
        <title>Comparative Genomics of Early-Diverging Mushroom-Forming Fungi Provides Insights into the Origins of Lignocellulose Decay Capabilities.</title>
        <authorList>
            <person name="Nagy L.G."/>
            <person name="Riley R."/>
            <person name="Tritt A."/>
            <person name="Adam C."/>
            <person name="Daum C."/>
            <person name="Floudas D."/>
            <person name="Sun H."/>
            <person name="Yadav J.S."/>
            <person name="Pangilinan J."/>
            <person name="Larsson K.H."/>
            <person name="Matsuura K."/>
            <person name="Barry K."/>
            <person name="Labutti K."/>
            <person name="Kuo R."/>
            <person name="Ohm R.A."/>
            <person name="Bhattacharya S.S."/>
            <person name="Shirouzu T."/>
            <person name="Yoshinaga Y."/>
            <person name="Martin F.M."/>
            <person name="Grigoriev I.V."/>
            <person name="Hibbett D.S."/>
        </authorList>
    </citation>
    <scope>NUCLEOTIDE SEQUENCE [LARGE SCALE GENOMIC DNA]</scope>
    <source>
        <strain evidence="1 2">CBS 109695</strain>
    </source>
</reference>
<evidence type="ECO:0000313" key="2">
    <source>
        <dbReference type="Proteomes" id="UP000076532"/>
    </source>
</evidence>
<gene>
    <name evidence="1" type="ORF">FIBSPDRAFT_3684</name>
</gene>
<keyword evidence="2" id="KW-1185">Reference proteome</keyword>
<protein>
    <submittedName>
        <fullName evidence="1">Uncharacterized protein</fullName>
    </submittedName>
</protein>
<dbReference type="SUPFAM" id="SSF52047">
    <property type="entry name" value="RNI-like"/>
    <property type="match status" value="1"/>
</dbReference>
<dbReference type="Proteomes" id="UP000076532">
    <property type="component" value="Unassembled WGS sequence"/>
</dbReference>
<evidence type="ECO:0000313" key="1">
    <source>
        <dbReference type="EMBL" id="KZP34280.1"/>
    </source>
</evidence>
<organism evidence="1 2">
    <name type="scientific">Athelia psychrophila</name>
    <dbReference type="NCBI Taxonomy" id="1759441"/>
    <lineage>
        <taxon>Eukaryota</taxon>
        <taxon>Fungi</taxon>
        <taxon>Dikarya</taxon>
        <taxon>Basidiomycota</taxon>
        <taxon>Agaricomycotina</taxon>
        <taxon>Agaricomycetes</taxon>
        <taxon>Agaricomycetidae</taxon>
        <taxon>Atheliales</taxon>
        <taxon>Atheliaceae</taxon>
        <taxon>Athelia</taxon>
    </lineage>
</organism>
<dbReference type="OrthoDB" id="3365698at2759"/>